<dbReference type="Gene3D" id="3.20.20.70">
    <property type="entry name" value="Aldolase class I"/>
    <property type="match status" value="1"/>
</dbReference>
<evidence type="ECO:0000313" key="6">
    <source>
        <dbReference type="EMBL" id="KCZ72862.1"/>
    </source>
</evidence>
<dbReference type="SFLD" id="SFLDS00029">
    <property type="entry name" value="Radical_SAM"/>
    <property type="match status" value="1"/>
</dbReference>
<dbReference type="RefSeq" id="WP_048089872.1">
    <property type="nucleotide sequence ID" value="NZ_JMIY01000002.1"/>
</dbReference>
<name>A0A062V6C8_9EURY</name>
<keyword evidence="2" id="KW-0479">Metal-binding</keyword>
<dbReference type="PANTHER" id="PTHR11228">
    <property type="entry name" value="RADICAL SAM DOMAIN PROTEIN"/>
    <property type="match status" value="1"/>
</dbReference>
<dbReference type="NCBIfam" id="TIGR04085">
    <property type="entry name" value="rSAM_more_4Fe4S"/>
    <property type="match status" value="1"/>
</dbReference>
<dbReference type="InterPro" id="IPR050377">
    <property type="entry name" value="Radical_SAM_PqqE_MftC-like"/>
</dbReference>
<evidence type="ECO:0000256" key="4">
    <source>
        <dbReference type="ARBA" id="ARBA00023014"/>
    </source>
</evidence>
<reference evidence="6 7" key="1">
    <citation type="journal article" date="2013" name="Nature">
        <title>Anaerobic oxidation of methane coupled to nitrate reduction in a novel archaeal lineage.</title>
        <authorList>
            <person name="Haroon M.F."/>
            <person name="Hu S."/>
            <person name="Shi Y."/>
            <person name="Imelfort M."/>
            <person name="Keller J."/>
            <person name="Hugenholtz P."/>
            <person name="Yuan Z."/>
            <person name="Tyson G.W."/>
        </authorList>
    </citation>
    <scope>NUCLEOTIDE SEQUENCE [LARGE SCALE GENOMIC DNA]</scope>
    <source>
        <strain evidence="6 7">ANME-2d</strain>
    </source>
</reference>
<dbReference type="Proteomes" id="UP000027153">
    <property type="component" value="Unassembled WGS sequence"/>
</dbReference>
<dbReference type="InterPro" id="IPR058240">
    <property type="entry name" value="rSAM_sf"/>
</dbReference>
<dbReference type="PROSITE" id="PS51918">
    <property type="entry name" value="RADICAL_SAM"/>
    <property type="match status" value="1"/>
</dbReference>
<dbReference type="SFLD" id="SFLDG01067">
    <property type="entry name" value="SPASM/twitch_domain_containing"/>
    <property type="match status" value="1"/>
</dbReference>
<feature type="domain" description="Radical SAM core" evidence="5">
    <location>
        <begin position="93"/>
        <end position="296"/>
    </location>
</feature>
<dbReference type="SFLD" id="SFLDG01386">
    <property type="entry name" value="main_SPASM_domain-containing"/>
    <property type="match status" value="1"/>
</dbReference>
<dbReference type="InterPro" id="IPR013785">
    <property type="entry name" value="Aldolase_TIM"/>
</dbReference>
<organism evidence="6 7">
    <name type="scientific">Candidatus Methanoperedens nitratireducens</name>
    <dbReference type="NCBI Taxonomy" id="1392998"/>
    <lineage>
        <taxon>Archaea</taxon>
        <taxon>Methanobacteriati</taxon>
        <taxon>Methanobacteriota</taxon>
        <taxon>Stenosarchaea group</taxon>
        <taxon>Methanomicrobia</taxon>
        <taxon>Methanosarcinales</taxon>
        <taxon>ANME-2 cluster</taxon>
        <taxon>Candidatus Methanoperedentaceae</taxon>
        <taxon>Candidatus Methanoperedens</taxon>
    </lineage>
</organism>
<keyword evidence="3" id="KW-0408">Iron</keyword>
<evidence type="ECO:0000259" key="5">
    <source>
        <dbReference type="PROSITE" id="PS51918"/>
    </source>
</evidence>
<dbReference type="SUPFAM" id="SSF102114">
    <property type="entry name" value="Radical SAM enzymes"/>
    <property type="match status" value="1"/>
</dbReference>
<dbReference type="OrthoDB" id="30736at2157"/>
<dbReference type="GO" id="GO:0051536">
    <property type="term" value="F:iron-sulfur cluster binding"/>
    <property type="evidence" value="ECO:0007669"/>
    <property type="project" value="UniProtKB-KW"/>
</dbReference>
<evidence type="ECO:0000256" key="1">
    <source>
        <dbReference type="ARBA" id="ARBA00022691"/>
    </source>
</evidence>
<gene>
    <name evidence="6" type="ORF">ANME2D_01297</name>
</gene>
<evidence type="ECO:0000256" key="2">
    <source>
        <dbReference type="ARBA" id="ARBA00022723"/>
    </source>
</evidence>
<dbReference type="InterPro" id="IPR007197">
    <property type="entry name" value="rSAM"/>
</dbReference>
<dbReference type="Pfam" id="PF04055">
    <property type="entry name" value="Radical_SAM"/>
    <property type="match status" value="1"/>
</dbReference>
<proteinExistence type="predicted"/>
<protein>
    <submittedName>
        <fullName evidence="6">Radical SAM additional 4Fe4S-binding domain</fullName>
    </submittedName>
</protein>
<sequence>MSSNEFFPVLAPGFVLRKLESPYIYNIPDDELYELDDEAFFFLKKCDGGTPLSNLILDIGEDREAIDYMLSEGIIQMQEIPQIREIRAEQSAVPSLRYLLLSITNKCNLACRHCYLEKGNKEIEIDMFERAVSQFENMGGLKLMITGGEPFLHSGFWKLMEILASYELRTVVLSNGTLIGEKQAEELSEYVDEVQVSIDGIRAHDLLRGRGTYDKAMRGISNLQSFDIPVSIATMVHRYNMEEFEEMQRLFSDLNILSWGVDVPCATGNLKDNPDYIPDNEEAALFLKYGFGAGTHESSGDYTCGSHLCAVSSDGTVSKCGFFEDNQVGNVNDLKAAWAKVCRDYLWTLDKLDCRDCKIIRDCRGGCRFRAKQYRGILAPDPILCHANRVLTFL</sequence>
<evidence type="ECO:0000313" key="7">
    <source>
        <dbReference type="Proteomes" id="UP000027153"/>
    </source>
</evidence>
<accession>A0A062V6C8</accession>
<dbReference type="GO" id="GO:0046872">
    <property type="term" value="F:metal ion binding"/>
    <property type="evidence" value="ECO:0007669"/>
    <property type="project" value="UniProtKB-KW"/>
</dbReference>
<evidence type="ECO:0000256" key="3">
    <source>
        <dbReference type="ARBA" id="ARBA00023004"/>
    </source>
</evidence>
<dbReference type="PANTHER" id="PTHR11228:SF7">
    <property type="entry name" value="PQQA PEPTIDE CYCLASE"/>
    <property type="match status" value="1"/>
</dbReference>
<dbReference type="EMBL" id="JMIY01000002">
    <property type="protein sequence ID" value="KCZ72862.1"/>
    <property type="molecule type" value="Genomic_DNA"/>
</dbReference>
<dbReference type="AlphaFoldDB" id="A0A062V6C8"/>
<keyword evidence="1" id="KW-0949">S-adenosyl-L-methionine</keyword>
<comment type="caution">
    <text evidence="6">The sequence shown here is derived from an EMBL/GenBank/DDBJ whole genome shotgun (WGS) entry which is preliminary data.</text>
</comment>
<dbReference type="CDD" id="cd01335">
    <property type="entry name" value="Radical_SAM"/>
    <property type="match status" value="1"/>
</dbReference>
<dbReference type="InterPro" id="IPR023885">
    <property type="entry name" value="4Fe4S-binding_SPASM_dom"/>
</dbReference>
<dbReference type="GO" id="GO:0003824">
    <property type="term" value="F:catalytic activity"/>
    <property type="evidence" value="ECO:0007669"/>
    <property type="project" value="InterPro"/>
</dbReference>
<keyword evidence="4" id="KW-0411">Iron-sulfur</keyword>
<keyword evidence="7" id="KW-1185">Reference proteome</keyword>